<organism evidence="5 6">
    <name type="scientific">Microbacterium koreense</name>
    <dbReference type="NCBI Taxonomy" id="323761"/>
    <lineage>
        <taxon>Bacteria</taxon>
        <taxon>Bacillati</taxon>
        <taxon>Actinomycetota</taxon>
        <taxon>Actinomycetes</taxon>
        <taxon>Micrococcales</taxon>
        <taxon>Microbacteriaceae</taxon>
        <taxon>Microbacterium</taxon>
    </lineage>
</organism>
<reference evidence="6" key="1">
    <citation type="journal article" date="2019" name="Int. J. Syst. Evol. Microbiol.">
        <title>The Global Catalogue of Microorganisms (GCM) 10K type strain sequencing project: providing services to taxonomists for standard genome sequencing and annotation.</title>
        <authorList>
            <consortium name="The Broad Institute Genomics Platform"/>
            <consortium name="The Broad Institute Genome Sequencing Center for Infectious Disease"/>
            <person name="Wu L."/>
            <person name="Ma J."/>
        </authorList>
    </citation>
    <scope>NUCLEOTIDE SEQUENCE [LARGE SCALE GENOMIC DNA]</scope>
    <source>
        <strain evidence="6">CCUG 50754</strain>
    </source>
</reference>
<feature type="domain" description="Mandelate racemase/muconate lactonizing enzyme C-terminal" evidence="4">
    <location>
        <begin position="137"/>
        <end position="237"/>
    </location>
</feature>
<comment type="caution">
    <text evidence="5">The sequence shown here is derived from an EMBL/GenBank/DDBJ whole genome shotgun (WGS) entry which is preliminary data.</text>
</comment>
<keyword evidence="3" id="KW-0460">Magnesium</keyword>
<accession>A0ABW2ZNE8</accession>
<protein>
    <submittedName>
        <fullName evidence="5">Mandelate racemase/muconate lactonizing enzyme family protein</fullName>
    </submittedName>
</protein>
<dbReference type="SFLD" id="SFLDS00001">
    <property type="entry name" value="Enolase"/>
    <property type="match status" value="1"/>
</dbReference>
<dbReference type="InterPro" id="IPR029065">
    <property type="entry name" value="Enolase_C-like"/>
</dbReference>
<sequence>MRITGYRLLRTVHVWGRPVGDANGYVEAGVTEVPLVILDTDEGIAGVGMGSHHDIDRLFPAIEGEDPRSVSALYDAMLARVFKSGHGGSTFGGIGALDMALWDLKAKIADEPLWRLLGAKDRFVPGYASGLDIALTNDQLHDFYAGMADRGFSSGKLKGGRDATTDLERLGIIADALHINAVRPTLMLDANESWNLKQAVRYISRIERETDLAWIEEPLRRWDAAGHARLSASIRAAVATGENLTGLEQFRPLFDAQAVDVVQAGAVWGITHFLRVAVAAHSRDLPVSPVGLTANYAVAGAAVAIPNHLTAEIQDLGTPVGVAIDQEIQDGGIVLGTKPGAGIEVDEAAIAAHQSYGDWLTPGGPHVRSRRAGLRMMLHLGEQ</sequence>
<comment type="cofactor">
    <cofactor evidence="1">
        <name>Mg(2+)</name>
        <dbReference type="ChEBI" id="CHEBI:18420"/>
    </cofactor>
</comment>
<dbReference type="SMART" id="SM00922">
    <property type="entry name" value="MR_MLE"/>
    <property type="match status" value="1"/>
</dbReference>
<evidence type="ECO:0000256" key="2">
    <source>
        <dbReference type="ARBA" id="ARBA00022723"/>
    </source>
</evidence>
<gene>
    <name evidence="5" type="ORF">ACFQZV_02420</name>
</gene>
<proteinExistence type="predicted"/>
<dbReference type="CDD" id="cd03316">
    <property type="entry name" value="MR_like"/>
    <property type="match status" value="1"/>
</dbReference>
<dbReference type="InterPro" id="IPR013342">
    <property type="entry name" value="Mandelate_racemase_C"/>
</dbReference>
<dbReference type="SUPFAM" id="SSF51604">
    <property type="entry name" value="Enolase C-terminal domain-like"/>
    <property type="match status" value="1"/>
</dbReference>
<dbReference type="InterPro" id="IPR046945">
    <property type="entry name" value="RHMD-like"/>
</dbReference>
<evidence type="ECO:0000313" key="6">
    <source>
        <dbReference type="Proteomes" id="UP001597042"/>
    </source>
</evidence>
<dbReference type="Proteomes" id="UP001597042">
    <property type="component" value="Unassembled WGS sequence"/>
</dbReference>
<dbReference type="InterPro" id="IPR029017">
    <property type="entry name" value="Enolase-like_N"/>
</dbReference>
<dbReference type="SUPFAM" id="SSF54826">
    <property type="entry name" value="Enolase N-terminal domain-like"/>
    <property type="match status" value="1"/>
</dbReference>
<dbReference type="Pfam" id="PF13378">
    <property type="entry name" value="MR_MLE_C"/>
    <property type="match status" value="1"/>
</dbReference>
<keyword evidence="2" id="KW-0479">Metal-binding</keyword>
<dbReference type="Gene3D" id="3.20.20.120">
    <property type="entry name" value="Enolase-like C-terminal domain"/>
    <property type="match status" value="1"/>
</dbReference>
<evidence type="ECO:0000313" key="5">
    <source>
        <dbReference type="EMBL" id="MFD0780153.1"/>
    </source>
</evidence>
<dbReference type="RefSeq" id="WP_378752935.1">
    <property type="nucleotide sequence ID" value="NZ_JBHSSV010000012.1"/>
</dbReference>
<keyword evidence="6" id="KW-1185">Reference proteome</keyword>
<dbReference type="PANTHER" id="PTHR13794:SF58">
    <property type="entry name" value="MITOCHONDRIAL ENOLASE SUPERFAMILY MEMBER 1"/>
    <property type="match status" value="1"/>
</dbReference>
<dbReference type="Gene3D" id="3.30.390.10">
    <property type="entry name" value="Enolase-like, N-terminal domain"/>
    <property type="match status" value="1"/>
</dbReference>
<dbReference type="InterPro" id="IPR013341">
    <property type="entry name" value="Mandelate_racemase_N_dom"/>
</dbReference>
<dbReference type="EMBL" id="JBHTIM010000001">
    <property type="protein sequence ID" value="MFD0780153.1"/>
    <property type="molecule type" value="Genomic_DNA"/>
</dbReference>
<dbReference type="InterPro" id="IPR036849">
    <property type="entry name" value="Enolase-like_C_sf"/>
</dbReference>
<dbReference type="Pfam" id="PF02746">
    <property type="entry name" value="MR_MLE_N"/>
    <property type="match status" value="1"/>
</dbReference>
<name>A0ABW2ZNE8_9MICO</name>
<dbReference type="PANTHER" id="PTHR13794">
    <property type="entry name" value="ENOLASE SUPERFAMILY, MANDELATE RACEMASE"/>
    <property type="match status" value="1"/>
</dbReference>
<evidence type="ECO:0000256" key="3">
    <source>
        <dbReference type="ARBA" id="ARBA00022842"/>
    </source>
</evidence>
<evidence type="ECO:0000256" key="1">
    <source>
        <dbReference type="ARBA" id="ARBA00001946"/>
    </source>
</evidence>
<evidence type="ECO:0000259" key="4">
    <source>
        <dbReference type="SMART" id="SM00922"/>
    </source>
</evidence>